<proteinExistence type="predicted"/>
<dbReference type="GO" id="GO:0008409">
    <property type="term" value="F:5'-3' exonuclease activity"/>
    <property type="evidence" value="ECO:0007669"/>
    <property type="project" value="TreeGrafter"/>
</dbReference>
<dbReference type="GO" id="GO:0003677">
    <property type="term" value="F:DNA binding"/>
    <property type="evidence" value="ECO:0007669"/>
    <property type="project" value="InterPro"/>
</dbReference>
<name>A0A8H6TFQ1_9AGAR</name>
<keyword evidence="5" id="KW-0378">Hydrolase</keyword>
<comment type="cofactor">
    <cofactor evidence="1">
        <name>Mg(2+)</name>
        <dbReference type="ChEBI" id="CHEBI:18420"/>
    </cofactor>
</comment>
<dbReference type="RefSeq" id="XP_037226437.1">
    <property type="nucleotide sequence ID" value="XM_037358527.1"/>
</dbReference>
<dbReference type="GO" id="GO:0005634">
    <property type="term" value="C:nucleus"/>
    <property type="evidence" value="ECO:0007669"/>
    <property type="project" value="TreeGrafter"/>
</dbReference>
<accession>A0A8H6TFQ1</accession>
<feature type="domain" description="XPG N-terminal" evidence="8">
    <location>
        <begin position="1"/>
        <end position="100"/>
    </location>
</feature>
<dbReference type="Pfam" id="PF00752">
    <property type="entry name" value="XPG_N"/>
    <property type="match status" value="1"/>
</dbReference>
<dbReference type="PANTHER" id="PTHR11081">
    <property type="entry name" value="FLAP ENDONUCLEASE FAMILY MEMBER"/>
    <property type="match status" value="1"/>
</dbReference>
<evidence type="ECO:0008006" key="11">
    <source>
        <dbReference type="Google" id="ProtNLM"/>
    </source>
</evidence>
<dbReference type="SMART" id="SM00484">
    <property type="entry name" value="XPGI"/>
    <property type="match status" value="1"/>
</dbReference>
<dbReference type="Proteomes" id="UP000636479">
    <property type="component" value="Unassembled WGS sequence"/>
</dbReference>
<protein>
    <recommendedName>
        <fullName evidence="11">PIN domain-like protein</fullName>
    </recommendedName>
</protein>
<evidence type="ECO:0000313" key="9">
    <source>
        <dbReference type="EMBL" id="KAF7316414.1"/>
    </source>
</evidence>
<dbReference type="InterPro" id="IPR006086">
    <property type="entry name" value="XPG-I_dom"/>
</dbReference>
<dbReference type="GeneID" id="59341043"/>
<evidence type="ECO:0000313" key="10">
    <source>
        <dbReference type="Proteomes" id="UP000636479"/>
    </source>
</evidence>
<dbReference type="GO" id="GO:0017108">
    <property type="term" value="F:5'-flap endonuclease activity"/>
    <property type="evidence" value="ECO:0007669"/>
    <property type="project" value="TreeGrafter"/>
</dbReference>
<dbReference type="InterPro" id="IPR006085">
    <property type="entry name" value="XPG_DNA_repair_N"/>
</dbReference>
<dbReference type="SMART" id="SM00485">
    <property type="entry name" value="XPGN"/>
    <property type="match status" value="1"/>
</dbReference>
<dbReference type="Gene3D" id="1.10.150.20">
    <property type="entry name" value="5' to 3' exonuclease, C-terminal subdomain"/>
    <property type="match status" value="1"/>
</dbReference>
<dbReference type="SUPFAM" id="SSF47807">
    <property type="entry name" value="5' to 3' exonuclease, C-terminal subdomain"/>
    <property type="match status" value="1"/>
</dbReference>
<evidence type="ECO:0000256" key="4">
    <source>
        <dbReference type="ARBA" id="ARBA00022759"/>
    </source>
</evidence>
<feature type="domain" description="XPG-I" evidence="7">
    <location>
        <begin position="320"/>
        <end position="390"/>
    </location>
</feature>
<organism evidence="9 10">
    <name type="scientific">Mycena indigotica</name>
    <dbReference type="NCBI Taxonomy" id="2126181"/>
    <lineage>
        <taxon>Eukaryota</taxon>
        <taxon>Fungi</taxon>
        <taxon>Dikarya</taxon>
        <taxon>Basidiomycota</taxon>
        <taxon>Agaricomycotina</taxon>
        <taxon>Agaricomycetes</taxon>
        <taxon>Agaricomycetidae</taxon>
        <taxon>Agaricales</taxon>
        <taxon>Marasmiineae</taxon>
        <taxon>Mycenaceae</taxon>
        <taxon>Mycena</taxon>
    </lineage>
</organism>
<gene>
    <name evidence="9" type="ORF">MIND_00160200</name>
</gene>
<dbReference type="OrthoDB" id="31113at2759"/>
<sequence length="515" mass="57773">MGVLGLYPFLRKAFPDVVKQLPHRLRDLAGQRIVIDGTLITQRLHFAPVPHGHRHVLGWYKLVKEMQDSGVTAICVFDGFERSLAKARETERRREARKLTIARASIESDRMQRLQQLALLVNDVQSVSAKGQLSELFLQISEEQASYSPKRVVHKPPEEELVHIHDIPEREMDEYSLDYLDTLQADDISYLSPTNDLDDYTATTHVSPESTLYSHVSLAELPGVLNSLYSQFRGSVSKLASLSPSASEEHIEYSMSKTQQQLAADEAKFWAALASDSLTGSLSDTLSTLTLRAELISESYQRRTNPPTTRTYDESKELLRAMGIPCIDSTGTYEAEALAASMVQQGLADYVASEDTDVVIYEAPLVRNLTSRNLPLTLLSGKELRTTLELDRASFIDFALLLGTDFTQRIKNVGPTRALKFIREHKSIERVLDVEIKYPPRSPPAAYLADVESARLVFETLPPVPDAGLLDQKKDLDRLSTVLQRCGLGRLLLNEEWNYEDALEGNYFADDPSAY</sequence>
<dbReference type="PANTHER" id="PTHR11081:SF9">
    <property type="entry name" value="FLAP ENDONUCLEASE 1"/>
    <property type="match status" value="1"/>
</dbReference>
<dbReference type="InterPro" id="IPR008918">
    <property type="entry name" value="HhH2"/>
</dbReference>
<comment type="caution">
    <text evidence="9">The sequence shown here is derived from an EMBL/GenBank/DDBJ whole genome shotgun (WGS) entry which is preliminary data.</text>
</comment>
<evidence type="ECO:0000256" key="5">
    <source>
        <dbReference type="ARBA" id="ARBA00022801"/>
    </source>
</evidence>
<dbReference type="Pfam" id="PF00867">
    <property type="entry name" value="XPG_I"/>
    <property type="match status" value="1"/>
</dbReference>
<evidence type="ECO:0000256" key="1">
    <source>
        <dbReference type="ARBA" id="ARBA00001946"/>
    </source>
</evidence>
<evidence type="ECO:0000259" key="7">
    <source>
        <dbReference type="SMART" id="SM00484"/>
    </source>
</evidence>
<keyword evidence="10" id="KW-1185">Reference proteome</keyword>
<evidence type="ECO:0000259" key="8">
    <source>
        <dbReference type="SMART" id="SM00485"/>
    </source>
</evidence>
<keyword evidence="3" id="KW-0479">Metal-binding</keyword>
<dbReference type="PRINTS" id="PR00853">
    <property type="entry name" value="XPGRADSUPER"/>
</dbReference>
<keyword evidence="2" id="KW-0540">Nuclease</keyword>
<evidence type="ECO:0000256" key="3">
    <source>
        <dbReference type="ARBA" id="ARBA00022723"/>
    </source>
</evidence>
<dbReference type="GO" id="GO:0006281">
    <property type="term" value="P:DNA repair"/>
    <property type="evidence" value="ECO:0007669"/>
    <property type="project" value="UniProtKB-ARBA"/>
</dbReference>
<evidence type="ECO:0000256" key="2">
    <source>
        <dbReference type="ARBA" id="ARBA00022722"/>
    </source>
</evidence>
<dbReference type="EMBL" id="JACAZF010000001">
    <property type="protein sequence ID" value="KAF7316414.1"/>
    <property type="molecule type" value="Genomic_DNA"/>
</dbReference>
<keyword evidence="4" id="KW-0255">Endonuclease</keyword>
<keyword evidence="6" id="KW-0460">Magnesium</keyword>
<evidence type="ECO:0000256" key="6">
    <source>
        <dbReference type="ARBA" id="ARBA00022842"/>
    </source>
</evidence>
<reference evidence="9" key="1">
    <citation type="submission" date="2020-05" db="EMBL/GenBank/DDBJ databases">
        <title>Mycena genomes resolve the evolution of fungal bioluminescence.</title>
        <authorList>
            <person name="Tsai I.J."/>
        </authorList>
    </citation>
    <scope>NUCLEOTIDE SEQUENCE</scope>
    <source>
        <strain evidence="9">171206Taipei</strain>
    </source>
</reference>
<dbReference type="GO" id="GO:0046872">
    <property type="term" value="F:metal ion binding"/>
    <property type="evidence" value="ECO:0007669"/>
    <property type="project" value="UniProtKB-KW"/>
</dbReference>
<dbReference type="Gene3D" id="3.40.50.1010">
    <property type="entry name" value="5'-nuclease"/>
    <property type="match status" value="2"/>
</dbReference>
<dbReference type="InterPro" id="IPR006084">
    <property type="entry name" value="XPG/Rad2"/>
</dbReference>
<dbReference type="GO" id="GO:0005737">
    <property type="term" value="C:cytoplasm"/>
    <property type="evidence" value="ECO:0007669"/>
    <property type="project" value="TreeGrafter"/>
</dbReference>
<dbReference type="SUPFAM" id="SSF88723">
    <property type="entry name" value="PIN domain-like"/>
    <property type="match status" value="1"/>
</dbReference>
<dbReference type="SMART" id="SM00279">
    <property type="entry name" value="HhH2"/>
    <property type="match status" value="1"/>
</dbReference>
<dbReference type="InterPro" id="IPR036279">
    <property type="entry name" value="5-3_exonuclease_C_sf"/>
</dbReference>
<dbReference type="AlphaFoldDB" id="A0A8H6TFQ1"/>
<dbReference type="InterPro" id="IPR029060">
    <property type="entry name" value="PIN-like_dom_sf"/>
</dbReference>